<proteinExistence type="predicted"/>
<dbReference type="PANTHER" id="PTHR45947">
    <property type="entry name" value="SULFOQUINOVOSYL TRANSFERASE SQD2"/>
    <property type="match status" value="1"/>
</dbReference>
<protein>
    <submittedName>
        <fullName evidence="2">Lipopolysaccharide transferase family protein</fullName>
    </submittedName>
</protein>
<dbReference type="Pfam" id="PF13439">
    <property type="entry name" value="Glyco_transf_4"/>
    <property type="match status" value="1"/>
</dbReference>
<dbReference type="AlphaFoldDB" id="M0LWX7"/>
<sequence length="408" mass="45591">MKVLYVLSQDSGGLPHYAAELANAMSHHAEVVVLKPFETTADELFDDAVDRVEAFENLDIAATDLYAGDWNPVAAFRAALSYRSLARIESFDPDIVHFTSPASMFPQVQLFTALYGIDDDYPVIETYHDVLPNKLLRRGEELAASEPLSNVLLDNVMKLGHRALPALDRAHTVVHTETNRDTLVYNGFDRSDVSVVPHGMYELFSQYDHADVSVEPRTVLCFGQIVPTKAHDIVAKAIPLVAERIGDVTCVVAGSGDLPEEAERVIDAHPELFEVENRFVPNEEVGAYFRRARVSVLPHQRQNGHSGVMTISYAYGTPVVAADVADFPRLVEESGCGVVVPMDDPEPLADALATVLTDDDRWREMRRNTQRLREEFSWANVAREHVEIYRDVLDDRPERTVAARPRSR</sequence>
<dbReference type="EMBL" id="AOMB01000032">
    <property type="protein sequence ID" value="EMA38067.1"/>
    <property type="molecule type" value="Genomic_DNA"/>
</dbReference>
<dbReference type="SUPFAM" id="SSF53756">
    <property type="entry name" value="UDP-Glycosyltransferase/glycogen phosphorylase"/>
    <property type="match status" value="1"/>
</dbReference>
<organism evidence="2 3">
    <name type="scientific">Halococcus hamelinensis 100A6</name>
    <dbReference type="NCBI Taxonomy" id="1132509"/>
    <lineage>
        <taxon>Archaea</taxon>
        <taxon>Methanobacteriati</taxon>
        <taxon>Methanobacteriota</taxon>
        <taxon>Stenosarchaea group</taxon>
        <taxon>Halobacteria</taxon>
        <taxon>Halobacteriales</taxon>
        <taxon>Halococcaceae</taxon>
        <taxon>Halococcus</taxon>
    </lineage>
</organism>
<dbReference type="Pfam" id="PF13692">
    <property type="entry name" value="Glyco_trans_1_4"/>
    <property type="match status" value="1"/>
</dbReference>
<dbReference type="InterPro" id="IPR028098">
    <property type="entry name" value="Glyco_trans_4-like_N"/>
</dbReference>
<comment type="caution">
    <text evidence="2">The sequence shown here is derived from an EMBL/GenBank/DDBJ whole genome shotgun (WGS) entry which is preliminary data.</text>
</comment>
<keyword evidence="3" id="KW-1185">Reference proteome</keyword>
<feature type="domain" description="Glycosyltransferase subfamily 4-like N-terminal" evidence="1">
    <location>
        <begin position="12"/>
        <end position="199"/>
    </location>
</feature>
<evidence type="ECO:0000259" key="1">
    <source>
        <dbReference type="Pfam" id="PF13439"/>
    </source>
</evidence>
<dbReference type="Proteomes" id="UP000011566">
    <property type="component" value="Unassembled WGS sequence"/>
</dbReference>
<dbReference type="PANTHER" id="PTHR45947:SF3">
    <property type="entry name" value="SULFOQUINOVOSYL TRANSFERASE SQD2"/>
    <property type="match status" value="1"/>
</dbReference>
<dbReference type="GO" id="GO:0016757">
    <property type="term" value="F:glycosyltransferase activity"/>
    <property type="evidence" value="ECO:0007669"/>
    <property type="project" value="TreeGrafter"/>
</dbReference>
<evidence type="ECO:0000313" key="2">
    <source>
        <dbReference type="EMBL" id="EMA38067.1"/>
    </source>
</evidence>
<dbReference type="OrthoDB" id="132546at2157"/>
<accession>M0LWX7</accession>
<reference evidence="2 3" key="1">
    <citation type="journal article" date="2014" name="PLoS Genet.">
        <title>Phylogenetically driven sequencing of extremely halophilic archaea reveals strategies for static and dynamic osmo-response.</title>
        <authorList>
            <person name="Becker E.A."/>
            <person name="Seitzer P.M."/>
            <person name="Tritt A."/>
            <person name="Larsen D."/>
            <person name="Krusor M."/>
            <person name="Yao A.I."/>
            <person name="Wu D."/>
            <person name="Madern D."/>
            <person name="Eisen J.A."/>
            <person name="Darling A.E."/>
            <person name="Facciotti M.T."/>
        </authorList>
    </citation>
    <scope>NUCLEOTIDE SEQUENCE [LARGE SCALE GENOMIC DNA]</scope>
    <source>
        <strain evidence="2 3">100A6</strain>
    </source>
</reference>
<dbReference type="eggNOG" id="arCOG01415">
    <property type="taxonomic scope" value="Archaea"/>
</dbReference>
<gene>
    <name evidence="2" type="ORF">C447_11540</name>
</gene>
<name>M0LWX7_9EURY</name>
<keyword evidence="2" id="KW-0808">Transferase</keyword>
<dbReference type="RefSeq" id="WP_007694013.1">
    <property type="nucleotide sequence ID" value="NZ_AJRK01000427.1"/>
</dbReference>
<dbReference type="CDD" id="cd03801">
    <property type="entry name" value="GT4_PimA-like"/>
    <property type="match status" value="1"/>
</dbReference>
<dbReference type="Gene3D" id="3.40.50.2000">
    <property type="entry name" value="Glycogen Phosphorylase B"/>
    <property type="match status" value="2"/>
</dbReference>
<dbReference type="PATRIC" id="fig|1132509.6.peg.2621"/>
<dbReference type="InterPro" id="IPR050194">
    <property type="entry name" value="Glycosyltransferase_grp1"/>
</dbReference>
<evidence type="ECO:0000313" key="3">
    <source>
        <dbReference type="Proteomes" id="UP000011566"/>
    </source>
</evidence>